<accession>A0A9N9D482</accession>
<proteinExistence type="predicted"/>
<organism evidence="2 3">
    <name type="scientific">Cetraspora pellucida</name>
    <dbReference type="NCBI Taxonomy" id="1433469"/>
    <lineage>
        <taxon>Eukaryota</taxon>
        <taxon>Fungi</taxon>
        <taxon>Fungi incertae sedis</taxon>
        <taxon>Mucoromycota</taxon>
        <taxon>Glomeromycotina</taxon>
        <taxon>Glomeromycetes</taxon>
        <taxon>Diversisporales</taxon>
        <taxon>Gigasporaceae</taxon>
        <taxon>Cetraspora</taxon>
    </lineage>
</organism>
<evidence type="ECO:0000256" key="1">
    <source>
        <dbReference type="SAM" id="Coils"/>
    </source>
</evidence>
<keyword evidence="3" id="KW-1185">Reference proteome</keyword>
<protein>
    <submittedName>
        <fullName evidence="2">16831_t:CDS:1</fullName>
    </submittedName>
</protein>
<dbReference type="AlphaFoldDB" id="A0A9N9D482"/>
<reference evidence="2" key="1">
    <citation type="submission" date="2021-06" db="EMBL/GenBank/DDBJ databases">
        <authorList>
            <person name="Kallberg Y."/>
            <person name="Tangrot J."/>
            <person name="Rosling A."/>
        </authorList>
    </citation>
    <scope>NUCLEOTIDE SEQUENCE</scope>
    <source>
        <strain evidence="2">FL966</strain>
    </source>
</reference>
<dbReference type="Proteomes" id="UP000789759">
    <property type="component" value="Unassembled WGS sequence"/>
</dbReference>
<evidence type="ECO:0000313" key="3">
    <source>
        <dbReference type="Proteomes" id="UP000789759"/>
    </source>
</evidence>
<gene>
    <name evidence="2" type="ORF">CPELLU_LOCUS7966</name>
</gene>
<keyword evidence="1" id="KW-0175">Coiled coil</keyword>
<name>A0A9N9D482_9GLOM</name>
<evidence type="ECO:0000313" key="2">
    <source>
        <dbReference type="EMBL" id="CAG8621903.1"/>
    </source>
</evidence>
<sequence>MTTATNSASKLNRVQALISNLRKENTDLKSANKDLKKDNAQLNENNIKLIDKDNKLCEENKKLNTSSNSNNKIISEANQKANVSLENFGVKFERIKTLRNKMNKIVTVNEELKGVMMA</sequence>
<dbReference type="EMBL" id="CAJVQA010005500">
    <property type="protein sequence ID" value="CAG8621903.1"/>
    <property type="molecule type" value="Genomic_DNA"/>
</dbReference>
<feature type="coiled-coil region" evidence="1">
    <location>
        <begin position="11"/>
        <end position="52"/>
    </location>
</feature>
<comment type="caution">
    <text evidence="2">The sequence shown here is derived from an EMBL/GenBank/DDBJ whole genome shotgun (WGS) entry which is preliminary data.</text>
</comment>